<sequence length="81" mass="8875">MPGHSGKLRVGEIAFDPTRQILGEVMEVYETHYALRPLRGGIEWDADLTATRRPTTAEQLTPALATRNALSRQSTVSGLTP</sequence>
<dbReference type="STRING" id="1901.BB341_20050"/>
<proteinExistence type="predicted"/>
<dbReference type="OrthoDB" id="4254348at2"/>
<evidence type="ECO:0000313" key="2">
    <source>
        <dbReference type="Proteomes" id="UP000002357"/>
    </source>
</evidence>
<organism evidence="1 2">
    <name type="scientific">Streptomyces clavuligerus</name>
    <dbReference type="NCBI Taxonomy" id="1901"/>
    <lineage>
        <taxon>Bacteria</taxon>
        <taxon>Bacillati</taxon>
        <taxon>Actinomycetota</taxon>
        <taxon>Actinomycetes</taxon>
        <taxon>Kitasatosporales</taxon>
        <taxon>Streptomycetaceae</taxon>
        <taxon>Streptomyces</taxon>
    </lineage>
</organism>
<dbReference type="RefSeq" id="WP_003954054.1">
    <property type="nucleotide sequence ID" value="NZ_CM000913.1"/>
</dbReference>
<dbReference type="GeneID" id="93731751"/>
<reference evidence="1 2" key="1">
    <citation type="journal article" date="2010" name="Genome Biol. Evol.">
        <title>The sequence of a 1.8-mb bacterial linear plasmid reveals a rich evolutionary reservoir of secondary metabolic pathways.</title>
        <authorList>
            <person name="Medema M.H."/>
            <person name="Trefzer A."/>
            <person name="Kovalchuk A."/>
            <person name="van den Berg M."/>
            <person name="Mueller U."/>
            <person name="Heijne W."/>
            <person name="Wu L."/>
            <person name="Alam M.T."/>
            <person name="Ronning C.M."/>
            <person name="Nierman W.C."/>
            <person name="Bovenberg R.A.L."/>
            <person name="Breitling R."/>
            <person name="Takano E."/>
        </authorList>
    </citation>
    <scope>NUCLEOTIDE SEQUENCE [LARGE SCALE GENOMIC DNA]</scope>
    <source>
        <strain evidence="2">ATCC 27064 / DSM 738 / JCM 4710 / NBRC 13307 / NCIMB 12785 / NRRL 3585 / VKM Ac-602</strain>
    </source>
</reference>
<dbReference type="EMBL" id="CM000913">
    <property type="protein sequence ID" value="EFG06718.1"/>
    <property type="molecule type" value="Genomic_DNA"/>
</dbReference>
<dbReference type="AlphaFoldDB" id="B5GQK0"/>
<accession>B5GQK0</accession>
<dbReference type="KEGG" id="sclf:BB341_20050"/>
<name>B5GQK0_STRCL</name>
<keyword evidence="2" id="KW-1185">Reference proteome</keyword>
<dbReference type="Proteomes" id="UP000002357">
    <property type="component" value="Chromosome"/>
</dbReference>
<evidence type="ECO:0000313" key="1">
    <source>
        <dbReference type="EMBL" id="EFG06718.1"/>
    </source>
</evidence>
<gene>
    <name evidence="1" type="ORF">SCLAV_1643</name>
</gene>
<protein>
    <submittedName>
        <fullName evidence="1">Uncharacterized protein</fullName>
    </submittedName>
</protein>